<reference evidence="2" key="2">
    <citation type="submission" date="2015-01" db="EMBL/GenBank/DDBJ databases">
        <title>Complete genome sequence of Methylobacterium aquaticum strain 22A.</title>
        <authorList>
            <person name="Tani A."/>
            <person name="Ogura Y."/>
            <person name="Hayashi T."/>
        </authorList>
    </citation>
    <scope>NUCLEOTIDE SEQUENCE [LARGE SCALE GENOMIC DNA]</scope>
    <source>
        <strain evidence="2">MA-22A</strain>
    </source>
</reference>
<dbReference type="EMBL" id="AP014704">
    <property type="protein sequence ID" value="BAQ44666.1"/>
    <property type="molecule type" value="Genomic_DNA"/>
</dbReference>
<sequence length="118" mass="12732">MDLMVARQSSDLVHANSCLRSLAQQAPRLIDESVRFGDVSEHAPIGRRAVIGLKGADDLGFEAAGSLIDESRQRLRPGGRGWFASEIVGEGKAKLVTASAALNELHAAHRTWSRSTRV</sequence>
<organism evidence="1 2">
    <name type="scientific">Methylobacterium aquaticum</name>
    <dbReference type="NCBI Taxonomy" id="270351"/>
    <lineage>
        <taxon>Bacteria</taxon>
        <taxon>Pseudomonadati</taxon>
        <taxon>Pseudomonadota</taxon>
        <taxon>Alphaproteobacteria</taxon>
        <taxon>Hyphomicrobiales</taxon>
        <taxon>Methylobacteriaceae</taxon>
        <taxon>Methylobacterium</taxon>
    </lineage>
</organism>
<dbReference type="STRING" id="270351.Maq22A_c06595"/>
<dbReference type="Proteomes" id="UP000061432">
    <property type="component" value="Chromosome"/>
</dbReference>
<dbReference type="KEGG" id="maqu:Maq22A_c06595"/>
<accession>A0A0C6EX27</accession>
<protein>
    <submittedName>
        <fullName evidence="1">Uncharacterized protein</fullName>
    </submittedName>
</protein>
<reference evidence="1 2" key="1">
    <citation type="journal article" date="2015" name="Genome Announc.">
        <title>Complete Genome Sequence of Methylobacterium aquaticum Strain 22A, Isolated from Racomitrium japonicum Moss.</title>
        <authorList>
            <person name="Tani A."/>
            <person name="Ogura Y."/>
            <person name="Hayashi T."/>
            <person name="Kimbara K."/>
        </authorList>
    </citation>
    <scope>NUCLEOTIDE SEQUENCE [LARGE SCALE GENOMIC DNA]</scope>
    <source>
        <strain evidence="1 2">MA-22A</strain>
    </source>
</reference>
<proteinExistence type="predicted"/>
<dbReference type="AlphaFoldDB" id="A0A0C6EX27"/>
<gene>
    <name evidence="1" type="ORF">Maq22A_c06595</name>
</gene>
<evidence type="ECO:0000313" key="1">
    <source>
        <dbReference type="EMBL" id="BAQ44666.1"/>
    </source>
</evidence>
<name>A0A0C6EX27_9HYPH</name>
<evidence type="ECO:0000313" key="2">
    <source>
        <dbReference type="Proteomes" id="UP000061432"/>
    </source>
</evidence>